<dbReference type="RefSeq" id="WP_161595520.1">
    <property type="nucleotide sequence ID" value="NZ_VJON01000050.1"/>
</dbReference>
<keyword evidence="3" id="KW-1185">Reference proteome</keyword>
<dbReference type="InterPro" id="IPR008258">
    <property type="entry name" value="Transglycosylase_SLT_dom_1"/>
</dbReference>
<proteinExistence type="predicted"/>
<sequence length="175" mass="18428">MLAEALAALAFVVPGDDVVARCLDAAQRHFRTPPGLVHAIARVESGLNPRAVNTANRNGTHDIGLMQVNSSHLPRLRGAGIDREHLFNPCINAFAGAEILARNLGETDGAIVPALAMYNTGRTDSSVGARYAQKVLAAWGAARDGATHIAPTRRPAITAAPLLVAQSATPFAPRW</sequence>
<dbReference type="AlphaFoldDB" id="A0A554X515"/>
<feature type="domain" description="Transglycosylase SLT" evidence="1">
    <location>
        <begin position="22"/>
        <end position="124"/>
    </location>
</feature>
<dbReference type="SUPFAM" id="SSF53955">
    <property type="entry name" value="Lysozyme-like"/>
    <property type="match status" value="1"/>
</dbReference>
<organism evidence="2 3">
    <name type="scientific">Tepidimonas charontis</name>
    <dbReference type="NCBI Taxonomy" id="2267262"/>
    <lineage>
        <taxon>Bacteria</taxon>
        <taxon>Pseudomonadati</taxon>
        <taxon>Pseudomonadota</taxon>
        <taxon>Betaproteobacteria</taxon>
        <taxon>Burkholderiales</taxon>
        <taxon>Tepidimonas</taxon>
    </lineage>
</organism>
<evidence type="ECO:0000313" key="2">
    <source>
        <dbReference type="EMBL" id="TSE30913.1"/>
    </source>
</evidence>
<accession>A0A554X515</accession>
<dbReference type="Pfam" id="PF01464">
    <property type="entry name" value="SLT"/>
    <property type="match status" value="1"/>
</dbReference>
<dbReference type="EMBL" id="VJON01000050">
    <property type="protein sequence ID" value="TSE30913.1"/>
    <property type="molecule type" value="Genomic_DNA"/>
</dbReference>
<comment type="caution">
    <text evidence="2">The sequence shown here is derived from an EMBL/GenBank/DDBJ whole genome shotgun (WGS) entry which is preliminary data.</text>
</comment>
<gene>
    <name evidence="2" type="ORF">Tchar_02363</name>
</gene>
<protein>
    <submittedName>
        <fullName evidence="2">Transglycosylase SLT domain protein</fullName>
    </submittedName>
</protein>
<dbReference type="Gene3D" id="1.10.530.10">
    <property type="match status" value="1"/>
</dbReference>
<evidence type="ECO:0000259" key="1">
    <source>
        <dbReference type="Pfam" id="PF01464"/>
    </source>
</evidence>
<dbReference type="Proteomes" id="UP000318294">
    <property type="component" value="Unassembled WGS sequence"/>
</dbReference>
<dbReference type="OrthoDB" id="9808681at2"/>
<name>A0A554X515_9BURK</name>
<reference evidence="2 3" key="1">
    <citation type="submission" date="2019-07" db="EMBL/GenBank/DDBJ databases">
        <title>Tepidimonas charontis SPSP-6 draft genome.</title>
        <authorList>
            <person name="Da Costa M.S."/>
            <person name="Froufe H.J.C."/>
            <person name="Egas C."/>
            <person name="Albuquerque L."/>
        </authorList>
    </citation>
    <scope>NUCLEOTIDE SEQUENCE [LARGE SCALE GENOMIC DNA]</scope>
    <source>
        <strain evidence="2 3">SPSP-6</strain>
    </source>
</reference>
<evidence type="ECO:0000313" key="3">
    <source>
        <dbReference type="Proteomes" id="UP000318294"/>
    </source>
</evidence>
<dbReference type="InterPro" id="IPR023346">
    <property type="entry name" value="Lysozyme-like_dom_sf"/>
</dbReference>
<dbReference type="CDD" id="cd13400">
    <property type="entry name" value="LT_IagB-like"/>
    <property type="match status" value="1"/>
</dbReference>